<gene>
    <name evidence="1" type="ORF">MMF94_03150</name>
</gene>
<dbReference type="RefSeq" id="WP_241034704.1">
    <property type="nucleotide sequence ID" value="NZ_BAAAJF010000009.1"/>
</dbReference>
<dbReference type="PANTHER" id="PTHR41913:SF1">
    <property type="entry name" value="DUF1684 DOMAIN-CONTAINING PROTEIN"/>
    <property type="match status" value="1"/>
</dbReference>
<comment type="caution">
    <text evidence="1">The sequence shown here is derived from an EMBL/GenBank/DDBJ whole genome shotgun (WGS) entry which is preliminary data.</text>
</comment>
<protein>
    <submittedName>
        <fullName evidence="1">DUF1684 domain-containing protein</fullName>
    </submittedName>
</protein>
<dbReference type="EMBL" id="JAKXMK010000003">
    <property type="protein sequence ID" value="MCH6164671.1"/>
    <property type="molecule type" value="Genomic_DNA"/>
</dbReference>
<keyword evidence="2" id="KW-1185">Reference proteome</keyword>
<evidence type="ECO:0000313" key="1">
    <source>
        <dbReference type="EMBL" id="MCH6164671.1"/>
    </source>
</evidence>
<organism evidence="1 2">
    <name type="scientific">Pseudonocardia alaniniphila</name>
    <dbReference type="NCBI Taxonomy" id="75291"/>
    <lineage>
        <taxon>Bacteria</taxon>
        <taxon>Bacillati</taxon>
        <taxon>Actinomycetota</taxon>
        <taxon>Actinomycetes</taxon>
        <taxon>Pseudonocardiales</taxon>
        <taxon>Pseudonocardiaceae</taxon>
        <taxon>Pseudonocardia</taxon>
    </lineage>
</organism>
<sequence length="272" mass="29339">MTSTLPDLVRGWSSWHREREEELRAPHGWLSLTALHWLTPEPAGFDGIPGLWSATPDGVVVTAAAADGLVVRSVREPRRIDGTVTLHPVDGLPGSLVERGDAVIEVVRRTDSHAIRVRDPEAITRTAFTGVPTFPVDECWVLDARFEPYADPRPVTVDAVVEGLHHYLAAVGEVRFELYGQEHVLVAMAGKAGGLSLHFRDATSGDSTYPGGRVVRTDNPAADGTLTLDLNRVVNLPCAFTDFATCPLPPAGNVLPVAVEAGERSPLRPDRA</sequence>
<reference evidence="1 2" key="1">
    <citation type="submission" date="2022-03" db="EMBL/GenBank/DDBJ databases">
        <title>Pseudonocardia alaer sp. nov., a novel actinomycete isolated from reed forest soil.</title>
        <authorList>
            <person name="Wang L."/>
        </authorList>
    </citation>
    <scope>NUCLEOTIDE SEQUENCE [LARGE SCALE GENOMIC DNA]</scope>
    <source>
        <strain evidence="1 2">Y-16303</strain>
    </source>
</reference>
<dbReference type="InterPro" id="IPR012467">
    <property type="entry name" value="DUF1684"/>
</dbReference>
<name>A0ABS9T7Z5_9PSEU</name>
<evidence type="ECO:0000313" key="2">
    <source>
        <dbReference type="Proteomes" id="UP001299970"/>
    </source>
</evidence>
<accession>A0ABS9T7Z5</accession>
<dbReference type="PANTHER" id="PTHR41913">
    <property type="entry name" value="DUF1684 DOMAIN-CONTAINING PROTEIN"/>
    <property type="match status" value="1"/>
</dbReference>
<dbReference type="Proteomes" id="UP001299970">
    <property type="component" value="Unassembled WGS sequence"/>
</dbReference>
<proteinExistence type="predicted"/>
<dbReference type="Pfam" id="PF07920">
    <property type="entry name" value="DUF1684"/>
    <property type="match status" value="1"/>
</dbReference>